<dbReference type="AlphaFoldDB" id="A0A0V7ZNG6"/>
<dbReference type="Gene3D" id="3.40.50.300">
    <property type="entry name" value="P-loop containing nucleotide triphosphate hydrolases"/>
    <property type="match status" value="1"/>
</dbReference>
<dbReference type="OrthoDB" id="5522963at2"/>
<evidence type="ECO:0000259" key="1">
    <source>
        <dbReference type="Pfam" id="PF26355"/>
    </source>
</evidence>
<evidence type="ECO:0000313" key="2">
    <source>
        <dbReference type="EMBL" id="KST65520.1"/>
    </source>
</evidence>
<dbReference type="InterPro" id="IPR058651">
    <property type="entry name" value="HTH_VMAP-M9"/>
</dbReference>
<reference evidence="3 4" key="1">
    <citation type="journal article" date="2015" name="Genome Announc.">
        <title>Draft Genome of the Euendolithic (true boring) Cyanobacterium Mastigocoleus testarum strain BC008.</title>
        <authorList>
            <person name="Guida B.S."/>
            <person name="Garcia-Pichel F."/>
        </authorList>
    </citation>
    <scope>NUCLEOTIDE SEQUENCE [LARGE SCALE GENOMIC DNA]</scope>
    <source>
        <strain evidence="3 4">BC008</strain>
    </source>
</reference>
<sequence length="383" mass="44068">MSNKTKQTLMFLDSLVEVIKDKIGQDLNNLQITILKGAYYDESYEQIAYKYGCSKDHAKRVGSDLWSLLSSHFGQSIDKRNVKFVLEQLKQELYDDTLELPVGVVPSNSRFYVERKEIESLCLRTIMRKGGLIRICAPSKMGKSSLMHRIINLAKDCRGVCLDLHLTDRETLTDLTRFLRWLSLNVTRELRLPSKLEEYWDDDLGCKSSCTYYFEDYLLGQIDRPLILAFDKLDHLFAREQIASDFLAMLRAWHENSKINPTWSQLRLILVYRDNPLPLESNKSPFNVGLTVSLPDFSGVEILDLARRHGLDWKEAEVTKLMGAIGGHPYLVRQALHQVKTQNLSLDNFLQQDFTKSTPYSNYLPVERLPISPSTQALENTVP</sequence>
<feature type="domain" description="vWA-MoxR associated protein N-terminal HTH" evidence="1">
    <location>
        <begin position="12"/>
        <end position="88"/>
    </location>
</feature>
<dbReference type="SUPFAM" id="SSF52540">
    <property type="entry name" value="P-loop containing nucleoside triphosphate hydrolases"/>
    <property type="match status" value="1"/>
</dbReference>
<evidence type="ECO:0000313" key="4">
    <source>
        <dbReference type="Proteomes" id="UP000053372"/>
    </source>
</evidence>
<name>A0A0V7ZNG6_9CYAN</name>
<accession>A0A0V7ZNG6</accession>
<organism evidence="3 4">
    <name type="scientific">Mastigocoleus testarum BC008</name>
    <dbReference type="NCBI Taxonomy" id="371196"/>
    <lineage>
        <taxon>Bacteria</taxon>
        <taxon>Bacillati</taxon>
        <taxon>Cyanobacteriota</taxon>
        <taxon>Cyanophyceae</taxon>
        <taxon>Nostocales</taxon>
        <taxon>Hapalosiphonaceae</taxon>
        <taxon>Mastigocoleus</taxon>
    </lineage>
</organism>
<dbReference type="InterPro" id="IPR027417">
    <property type="entry name" value="P-loop_NTPase"/>
</dbReference>
<comment type="caution">
    <text evidence="3">The sequence shown here is derived from an EMBL/GenBank/DDBJ whole genome shotgun (WGS) entry which is preliminary data.</text>
</comment>
<keyword evidence="4" id="KW-1185">Reference proteome</keyword>
<evidence type="ECO:0000313" key="3">
    <source>
        <dbReference type="EMBL" id="KST66092.1"/>
    </source>
</evidence>
<dbReference type="Pfam" id="PF26355">
    <property type="entry name" value="HTH_VMAP-M9"/>
    <property type="match status" value="1"/>
</dbReference>
<gene>
    <name evidence="3" type="ORF">BC008_24260</name>
    <name evidence="2" type="ORF">BC008_42095</name>
</gene>
<dbReference type="Pfam" id="PF14516">
    <property type="entry name" value="AAA_35"/>
    <property type="match status" value="1"/>
</dbReference>
<dbReference type="EMBL" id="LMTZ01000107">
    <property type="protein sequence ID" value="KST65520.1"/>
    <property type="molecule type" value="Genomic_DNA"/>
</dbReference>
<dbReference type="EMBL" id="LMTZ01000100">
    <property type="protein sequence ID" value="KST66092.1"/>
    <property type="molecule type" value="Genomic_DNA"/>
</dbReference>
<dbReference type="RefSeq" id="WP_027845063.1">
    <property type="nucleotide sequence ID" value="NZ_LMTZ01000100.1"/>
</dbReference>
<proteinExistence type="predicted"/>
<protein>
    <recommendedName>
        <fullName evidence="1">vWA-MoxR associated protein N-terminal HTH domain-containing protein</fullName>
    </recommendedName>
</protein>
<dbReference type="Proteomes" id="UP000053372">
    <property type="component" value="Unassembled WGS sequence"/>
</dbReference>